<protein>
    <submittedName>
        <fullName evidence="1">Uncharacterized protein</fullName>
    </submittedName>
</protein>
<reference evidence="1 2" key="1">
    <citation type="submission" date="2017-10" db="EMBL/GenBank/DDBJ databases">
        <title>Comparative genomics in systemic dimorphic fungi from Ajellomycetaceae.</title>
        <authorList>
            <person name="Munoz J.F."/>
            <person name="Mcewen J.G."/>
            <person name="Clay O.K."/>
            <person name="Cuomo C.A."/>
        </authorList>
    </citation>
    <scope>NUCLEOTIDE SEQUENCE [LARGE SCALE GENOMIC DNA]</scope>
    <source>
        <strain evidence="1 2">UAMH7299</strain>
    </source>
</reference>
<evidence type="ECO:0000313" key="1">
    <source>
        <dbReference type="EMBL" id="PGH20430.1"/>
    </source>
</evidence>
<sequence length="313" mass="35837">MATATIHARIVDLDELIPRVINAEQEDRDVEKLMPWAFRDGDIAPYNCETFWPAGRNRFRSLFSDLPSYHNRLKQWQADHRHEPDLCETGITRALRQFETITLPRKNWNVAEDQTLSSKFIHDQGRMLQKLLQDAYDWLDLSVPKGLRVYCPSGKPKLKYVIGGEKFASRYQGAVTVGPPGLRWWEGQTWKEFLTETVSVMLGQLAANLKVYDSLCDQRGFCGWLPRDVVSRVQMKGCSESEVFELKFTPGYDLCLRQDWVEAVRVLSRLFRYLLSGNANVGGIQDALGKVAYAAKTVGYDKISLFLQARGHN</sequence>
<comment type="caution">
    <text evidence="1">The sequence shown here is derived from an EMBL/GenBank/DDBJ whole genome shotgun (WGS) entry which is preliminary data.</text>
</comment>
<accession>A0A2B7YGX5</accession>
<dbReference type="AlphaFoldDB" id="A0A2B7YGX5"/>
<organism evidence="1 2">
    <name type="scientific">Polytolypa hystricis (strain UAMH7299)</name>
    <dbReference type="NCBI Taxonomy" id="1447883"/>
    <lineage>
        <taxon>Eukaryota</taxon>
        <taxon>Fungi</taxon>
        <taxon>Dikarya</taxon>
        <taxon>Ascomycota</taxon>
        <taxon>Pezizomycotina</taxon>
        <taxon>Eurotiomycetes</taxon>
        <taxon>Eurotiomycetidae</taxon>
        <taxon>Onygenales</taxon>
        <taxon>Onygenales incertae sedis</taxon>
        <taxon>Polytolypa</taxon>
    </lineage>
</organism>
<proteinExistence type="predicted"/>
<name>A0A2B7YGX5_POLH7</name>
<keyword evidence="2" id="KW-1185">Reference proteome</keyword>
<evidence type="ECO:0000313" key="2">
    <source>
        <dbReference type="Proteomes" id="UP000224634"/>
    </source>
</evidence>
<dbReference type="Proteomes" id="UP000224634">
    <property type="component" value="Unassembled WGS sequence"/>
</dbReference>
<gene>
    <name evidence="1" type="ORF">AJ80_03576</name>
</gene>
<dbReference type="EMBL" id="PDNA01000040">
    <property type="protein sequence ID" value="PGH20430.1"/>
    <property type="molecule type" value="Genomic_DNA"/>
</dbReference>
<dbReference type="OrthoDB" id="4486482at2759"/>